<dbReference type="GO" id="GO:0005886">
    <property type="term" value="C:plasma membrane"/>
    <property type="evidence" value="ECO:0007669"/>
    <property type="project" value="TreeGrafter"/>
</dbReference>
<keyword evidence="1" id="KW-0547">Nucleotide-binding</keyword>
<protein>
    <submittedName>
        <fullName evidence="4">ATP-binding cassette domain-containing protein</fullName>
    </submittedName>
</protein>
<dbReference type="PANTHER" id="PTHR24220">
    <property type="entry name" value="IMPORT ATP-BINDING PROTEIN"/>
    <property type="match status" value="1"/>
</dbReference>
<evidence type="ECO:0000313" key="5">
    <source>
        <dbReference type="Proteomes" id="UP000606499"/>
    </source>
</evidence>
<dbReference type="EMBL" id="JACOPL010000005">
    <property type="protein sequence ID" value="MBC5725113.1"/>
    <property type="molecule type" value="Genomic_DNA"/>
</dbReference>
<dbReference type="Pfam" id="PF00005">
    <property type="entry name" value="ABC_tran"/>
    <property type="match status" value="1"/>
</dbReference>
<keyword evidence="2 4" id="KW-0067">ATP-binding</keyword>
<reference evidence="4" key="1">
    <citation type="submission" date="2020-08" db="EMBL/GenBank/DDBJ databases">
        <title>Genome public.</title>
        <authorList>
            <person name="Liu C."/>
            <person name="Sun Q."/>
        </authorList>
    </citation>
    <scope>NUCLEOTIDE SEQUENCE</scope>
    <source>
        <strain evidence="4">NSJ-28</strain>
    </source>
</reference>
<evidence type="ECO:0000313" key="4">
    <source>
        <dbReference type="EMBL" id="MBC5725113.1"/>
    </source>
</evidence>
<comment type="caution">
    <text evidence="4">The sequence shown here is derived from an EMBL/GenBank/DDBJ whole genome shotgun (WGS) entry which is preliminary data.</text>
</comment>
<keyword evidence="5" id="KW-1185">Reference proteome</keyword>
<dbReference type="AlphaFoldDB" id="A0A923RVN5"/>
<proteinExistence type="predicted"/>
<dbReference type="SMART" id="SM00382">
    <property type="entry name" value="AAA"/>
    <property type="match status" value="1"/>
</dbReference>
<dbReference type="Proteomes" id="UP000606499">
    <property type="component" value="Unassembled WGS sequence"/>
</dbReference>
<dbReference type="Gene3D" id="3.40.50.300">
    <property type="entry name" value="P-loop containing nucleotide triphosphate hydrolases"/>
    <property type="match status" value="1"/>
</dbReference>
<dbReference type="GO" id="GO:0016887">
    <property type="term" value="F:ATP hydrolysis activity"/>
    <property type="evidence" value="ECO:0007669"/>
    <property type="project" value="InterPro"/>
</dbReference>
<dbReference type="RefSeq" id="WP_107631886.1">
    <property type="nucleotide sequence ID" value="NZ_JACOPL010000005.1"/>
</dbReference>
<dbReference type="InterPro" id="IPR003593">
    <property type="entry name" value="AAA+_ATPase"/>
</dbReference>
<dbReference type="InterPro" id="IPR015854">
    <property type="entry name" value="ABC_transpr_LolD-like"/>
</dbReference>
<dbReference type="GO" id="GO:0005524">
    <property type="term" value="F:ATP binding"/>
    <property type="evidence" value="ECO:0007669"/>
    <property type="project" value="UniProtKB-KW"/>
</dbReference>
<gene>
    <name evidence="4" type="ORF">H8S45_06535</name>
</gene>
<accession>A0A923RVN5</accession>
<dbReference type="GO" id="GO:0022857">
    <property type="term" value="F:transmembrane transporter activity"/>
    <property type="evidence" value="ECO:0007669"/>
    <property type="project" value="TreeGrafter"/>
</dbReference>
<sequence>MPQIEFDHVSKYFMNEKRRFAAIDELSLSIEAGDFVFLIGSSGAGKTTLLRLLANHITPEEGAIWVEGQQINRIPQWRRPLYRRRIGQVWQEPALIRKKTIGENLEIVQRAMGVSNRVIPQNTLKALSIVGMRTMADSYPYMLSGGQIKLVELARAIICNPHILLLDEITANLDDDTGWDIMNILNEINRRGTTIIMATHAKNFVNIMCRRVVTLVSGRIAGDVEKGKYGELR</sequence>
<dbReference type="PANTHER" id="PTHR24220:SF470">
    <property type="entry name" value="CELL DIVISION ATP-BINDING PROTEIN FTSE"/>
    <property type="match status" value="1"/>
</dbReference>
<feature type="domain" description="ABC transporter" evidence="3">
    <location>
        <begin position="4"/>
        <end position="232"/>
    </location>
</feature>
<dbReference type="InterPro" id="IPR003439">
    <property type="entry name" value="ABC_transporter-like_ATP-bd"/>
</dbReference>
<name>A0A923RVN5_9FIRM</name>
<dbReference type="SUPFAM" id="SSF52540">
    <property type="entry name" value="P-loop containing nucleoside triphosphate hydrolases"/>
    <property type="match status" value="1"/>
</dbReference>
<evidence type="ECO:0000256" key="2">
    <source>
        <dbReference type="ARBA" id="ARBA00022840"/>
    </source>
</evidence>
<dbReference type="PROSITE" id="PS00211">
    <property type="entry name" value="ABC_TRANSPORTER_1"/>
    <property type="match status" value="1"/>
</dbReference>
<dbReference type="PROSITE" id="PS50893">
    <property type="entry name" value="ABC_TRANSPORTER_2"/>
    <property type="match status" value="1"/>
</dbReference>
<evidence type="ECO:0000259" key="3">
    <source>
        <dbReference type="PROSITE" id="PS50893"/>
    </source>
</evidence>
<dbReference type="InterPro" id="IPR017871">
    <property type="entry name" value="ABC_transporter-like_CS"/>
</dbReference>
<evidence type="ECO:0000256" key="1">
    <source>
        <dbReference type="ARBA" id="ARBA00022741"/>
    </source>
</evidence>
<dbReference type="InterPro" id="IPR027417">
    <property type="entry name" value="P-loop_NTPase"/>
</dbReference>
<organism evidence="4 5">
    <name type="scientific">Agathobaculum faecis</name>
    <dbReference type="NCBI Taxonomy" id="2763013"/>
    <lineage>
        <taxon>Bacteria</taxon>
        <taxon>Bacillati</taxon>
        <taxon>Bacillota</taxon>
        <taxon>Clostridia</taxon>
        <taxon>Eubacteriales</taxon>
        <taxon>Butyricicoccaceae</taxon>
        <taxon>Agathobaculum</taxon>
    </lineage>
</organism>